<dbReference type="PANTHER" id="PTHR16027:SF6">
    <property type="entry name" value="DILUTE DOMAIN-CONTAINING PROTEIN"/>
    <property type="match status" value="1"/>
</dbReference>
<gene>
    <name evidence="2" type="ORF">Acr_01g0002830</name>
</gene>
<dbReference type="Proteomes" id="UP000585474">
    <property type="component" value="Unassembled WGS sequence"/>
</dbReference>
<accession>A0A7J0E1V0</accession>
<dbReference type="OrthoDB" id="6108017at2759"/>
<comment type="caution">
    <text evidence="2">The sequence shown here is derived from an EMBL/GenBank/DDBJ whole genome shotgun (WGS) entry which is preliminary data.</text>
</comment>
<keyword evidence="3" id="KW-1185">Reference proteome</keyword>
<name>A0A7J0E1V0_9ERIC</name>
<dbReference type="InterPro" id="IPR052072">
    <property type="entry name" value="Vascular_dev_regulator"/>
</dbReference>
<dbReference type="EMBL" id="BJWL01000001">
    <property type="protein sequence ID" value="GFY80474.1"/>
    <property type="molecule type" value="Genomic_DNA"/>
</dbReference>
<dbReference type="Pfam" id="PF01843">
    <property type="entry name" value="DIL"/>
    <property type="match status" value="1"/>
</dbReference>
<evidence type="ECO:0000313" key="2">
    <source>
        <dbReference type="EMBL" id="GFY80474.1"/>
    </source>
</evidence>
<organism evidence="2 3">
    <name type="scientific">Actinidia rufa</name>
    <dbReference type="NCBI Taxonomy" id="165716"/>
    <lineage>
        <taxon>Eukaryota</taxon>
        <taxon>Viridiplantae</taxon>
        <taxon>Streptophyta</taxon>
        <taxon>Embryophyta</taxon>
        <taxon>Tracheophyta</taxon>
        <taxon>Spermatophyta</taxon>
        <taxon>Magnoliopsida</taxon>
        <taxon>eudicotyledons</taxon>
        <taxon>Gunneridae</taxon>
        <taxon>Pentapetalae</taxon>
        <taxon>asterids</taxon>
        <taxon>Ericales</taxon>
        <taxon>Actinidiaceae</taxon>
        <taxon>Actinidia</taxon>
    </lineage>
</organism>
<proteinExistence type="predicted"/>
<dbReference type="PROSITE" id="PS51126">
    <property type="entry name" value="DILUTE"/>
    <property type="match status" value="1"/>
</dbReference>
<reference evidence="2 3" key="1">
    <citation type="submission" date="2019-07" db="EMBL/GenBank/DDBJ databases">
        <title>De Novo Assembly of kiwifruit Actinidia rufa.</title>
        <authorList>
            <person name="Sugita-Konishi S."/>
            <person name="Sato K."/>
            <person name="Mori E."/>
            <person name="Abe Y."/>
            <person name="Kisaki G."/>
            <person name="Hamano K."/>
            <person name="Suezawa K."/>
            <person name="Otani M."/>
            <person name="Fukuda T."/>
            <person name="Manabe T."/>
            <person name="Gomi K."/>
            <person name="Tabuchi M."/>
            <person name="Akimitsu K."/>
            <person name="Kataoka I."/>
        </authorList>
    </citation>
    <scope>NUCLEOTIDE SEQUENCE [LARGE SCALE GENOMIC DNA]</scope>
    <source>
        <strain evidence="3">cv. Fuchu</strain>
    </source>
</reference>
<dbReference type="PANTHER" id="PTHR16027">
    <property type="entry name" value="DILUTE DOMAIN-CONTAINING PROTEIN YPR089W"/>
    <property type="match status" value="1"/>
</dbReference>
<protein>
    <submittedName>
        <fullName evidence="2">Myosin family protein with Dil</fullName>
    </submittedName>
</protein>
<dbReference type="SMART" id="SM01132">
    <property type="entry name" value="DIL"/>
    <property type="match status" value="1"/>
</dbReference>
<sequence>MQAPRTSRASLVKGRSQANAVAQQALAAHWQSIVKSLNNYLKMMAANYVPPFLVRKVFTQIFSFMNMQLFNSLLLRRDWCSFSNGEYVKASLAESEQWCCSATEEYAGSAWDELKHIRQAVGFLVIHKKPQKTLNEITNERCPVLSIQQVYRISTMYWDDKYSTQYVFRCYFKYASYDEQCCK</sequence>
<evidence type="ECO:0000313" key="3">
    <source>
        <dbReference type="Proteomes" id="UP000585474"/>
    </source>
</evidence>
<evidence type="ECO:0000259" key="1">
    <source>
        <dbReference type="PROSITE" id="PS51126"/>
    </source>
</evidence>
<dbReference type="InterPro" id="IPR002710">
    <property type="entry name" value="Dilute_dom"/>
</dbReference>
<feature type="domain" description="Dilute" evidence="1">
    <location>
        <begin position="1"/>
        <end position="180"/>
    </location>
</feature>
<dbReference type="AlphaFoldDB" id="A0A7J0E1V0"/>